<evidence type="ECO:0000313" key="2">
    <source>
        <dbReference type="EMBL" id="KAF4708067.1"/>
    </source>
</evidence>
<keyword evidence="4" id="KW-1185">Reference proteome</keyword>
<proteinExistence type="predicted"/>
<dbReference type="Proteomes" id="UP000574390">
    <property type="component" value="Unassembled WGS sequence"/>
</dbReference>
<protein>
    <submittedName>
        <fullName evidence="2">Uncharacterized protein</fullName>
    </submittedName>
</protein>
<evidence type="ECO:0000313" key="3">
    <source>
        <dbReference type="EMBL" id="KAF4719408.1"/>
    </source>
</evidence>
<accession>A0A7J6QIM3</accession>
<gene>
    <name evidence="2" type="ORF">FOZ62_027522</name>
    <name evidence="3" type="ORF">FOZ63_029331</name>
</gene>
<dbReference type="EMBL" id="JABANM010029396">
    <property type="protein sequence ID" value="KAF4708067.1"/>
    <property type="molecule type" value="Genomic_DNA"/>
</dbReference>
<feature type="region of interest" description="Disordered" evidence="1">
    <location>
        <begin position="1"/>
        <end position="77"/>
    </location>
</feature>
<reference evidence="4 5" key="1">
    <citation type="submission" date="2020-04" db="EMBL/GenBank/DDBJ databases">
        <title>Perkinsus olseni comparative genomics.</title>
        <authorList>
            <person name="Bogema D.R."/>
        </authorList>
    </citation>
    <scope>NUCLEOTIDE SEQUENCE [LARGE SCALE GENOMIC DNA]</scope>
    <source>
        <strain evidence="2">ATCC PRA-205</strain>
        <strain evidence="3 4">ATCC PRA-207</strain>
    </source>
</reference>
<dbReference type="AlphaFoldDB" id="A0A7J6QIM3"/>
<dbReference type="EMBL" id="JABANO010025935">
    <property type="protein sequence ID" value="KAF4719408.1"/>
    <property type="molecule type" value="Genomic_DNA"/>
</dbReference>
<comment type="caution">
    <text evidence="2">The sequence shown here is derived from an EMBL/GenBank/DDBJ whole genome shotgun (WGS) entry which is preliminary data.</text>
</comment>
<evidence type="ECO:0000313" key="4">
    <source>
        <dbReference type="Proteomes" id="UP000553632"/>
    </source>
</evidence>
<name>A0A7J6QIM3_PEROL</name>
<sequence>MSLSSVQSSLRTTGDQISVDRLSVIIQRDETTEPLSPEAHPDGELDTSNPVPRINNGTPASKQESDEPGQFGYNSSTCLDGAKREVQATPAGVADPSPILPGWQGQRMSEILENVVKFSGAPGEDVEKWLGKLDWISGPEGLNLNYHDQALFLRLSATGDADQTVLMVRPGDPKRDPQQEGYLARLRAQLRNRFANYKAVDDYAAAVTRLVIQGSPKTDVRASCLDDTSTVVDKARLYFDTPSEDLTVGPGRPASR</sequence>
<feature type="compositionally biased region" description="Polar residues" evidence="1">
    <location>
        <begin position="46"/>
        <end position="62"/>
    </location>
</feature>
<evidence type="ECO:0000256" key="1">
    <source>
        <dbReference type="SAM" id="MobiDB-lite"/>
    </source>
</evidence>
<dbReference type="Proteomes" id="UP000553632">
    <property type="component" value="Unassembled WGS sequence"/>
</dbReference>
<organism evidence="2 5">
    <name type="scientific">Perkinsus olseni</name>
    <name type="common">Perkinsus atlanticus</name>
    <dbReference type="NCBI Taxonomy" id="32597"/>
    <lineage>
        <taxon>Eukaryota</taxon>
        <taxon>Sar</taxon>
        <taxon>Alveolata</taxon>
        <taxon>Perkinsozoa</taxon>
        <taxon>Perkinsea</taxon>
        <taxon>Perkinsida</taxon>
        <taxon>Perkinsidae</taxon>
        <taxon>Perkinsus</taxon>
    </lineage>
</organism>
<feature type="compositionally biased region" description="Polar residues" evidence="1">
    <location>
        <begin position="1"/>
        <end position="16"/>
    </location>
</feature>
<evidence type="ECO:0000313" key="5">
    <source>
        <dbReference type="Proteomes" id="UP000574390"/>
    </source>
</evidence>